<dbReference type="GO" id="GO:0033785">
    <property type="term" value="F:heptose 7-phosphate kinase activity"/>
    <property type="evidence" value="ECO:0007669"/>
    <property type="project" value="TreeGrafter"/>
</dbReference>
<sequence length="310" mass="32339">MLDQLIVGDARRISPEAPIPVVSFGSETFVPGGAGNVARALVSLGASADLFGVMGDDSGAGQLRATLAQYHLPTNGLIVEPARPTTLKTRITAQRQQIVRLDRETNRPLARATQEALITACCSALRGAAAVIVTDYAKGCVDQRLVDVVLQEAQQFNVPVCIDPKPGHPLAFHGCALLTPNRREAFELAGLPDPGATADPSRDPALLAAIAQIQRTHHAASLLVTLSEQGLLLVEGQQPPHHVPTVARQVYDVTGAGDTVIATFVLARAAGASSAEAAAIANLAAGIVVGKTGTAAATPEELLHWIEHTR</sequence>
<dbReference type="KEGG" id="ote:Oter_3972"/>
<keyword evidence="5" id="KW-1185">Reference proteome</keyword>
<dbReference type="Pfam" id="PF00294">
    <property type="entry name" value="PfkB"/>
    <property type="match status" value="1"/>
</dbReference>
<dbReference type="GO" id="GO:0016773">
    <property type="term" value="F:phosphotransferase activity, alcohol group as acceptor"/>
    <property type="evidence" value="ECO:0007669"/>
    <property type="project" value="InterPro"/>
</dbReference>
<dbReference type="PANTHER" id="PTHR46969:SF1">
    <property type="entry name" value="BIFUNCTIONAL PROTEIN HLDE"/>
    <property type="match status" value="1"/>
</dbReference>
<proteinExistence type="predicted"/>
<feature type="domain" description="Carbohydrate kinase PfkB" evidence="3">
    <location>
        <begin position="23"/>
        <end position="299"/>
    </location>
</feature>
<dbReference type="GO" id="GO:0005829">
    <property type="term" value="C:cytosol"/>
    <property type="evidence" value="ECO:0007669"/>
    <property type="project" value="TreeGrafter"/>
</dbReference>
<dbReference type="SUPFAM" id="SSF53613">
    <property type="entry name" value="Ribokinase-like"/>
    <property type="match status" value="1"/>
</dbReference>
<organism evidence="4 5">
    <name type="scientific">Opitutus terrae (strain DSM 11246 / JCM 15787 / PB90-1)</name>
    <dbReference type="NCBI Taxonomy" id="452637"/>
    <lineage>
        <taxon>Bacteria</taxon>
        <taxon>Pseudomonadati</taxon>
        <taxon>Verrucomicrobiota</taxon>
        <taxon>Opitutia</taxon>
        <taxon>Opitutales</taxon>
        <taxon>Opitutaceae</taxon>
        <taxon>Opitutus</taxon>
    </lineage>
</organism>
<dbReference type="PROSITE" id="PS00583">
    <property type="entry name" value="PFKB_KINASES_1"/>
    <property type="match status" value="1"/>
</dbReference>
<keyword evidence="1" id="KW-0808">Transferase</keyword>
<dbReference type="InterPro" id="IPR029056">
    <property type="entry name" value="Ribokinase-like"/>
</dbReference>
<dbReference type="HOGENOM" id="CLU_021150_0_1_0"/>
<keyword evidence="2" id="KW-0418">Kinase</keyword>
<dbReference type="CDD" id="cd01172">
    <property type="entry name" value="RfaE_like"/>
    <property type="match status" value="1"/>
</dbReference>
<evidence type="ECO:0000256" key="1">
    <source>
        <dbReference type="ARBA" id="ARBA00022679"/>
    </source>
</evidence>
<gene>
    <name evidence="4" type="ordered locus">Oter_3972</name>
</gene>
<dbReference type="InterPro" id="IPR002173">
    <property type="entry name" value="Carboh/pur_kinase_PfkB_CS"/>
</dbReference>
<accession>B1ZZR0</accession>
<dbReference type="InterPro" id="IPR011913">
    <property type="entry name" value="RfaE_dom_I"/>
</dbReference>
<evidence type="ECO:0000259" key="3">
    <source>
        <dbReference type="Pfam" id="PF00294"/>
    </source>
</evidence>
<reference evidence="4 5" key="1">
    <citation type="journal article" date="2011" name="J. Bacteriol.">
        <title>Genome sequence of the verrucomicrobium Opitutus terrae PB90-1, an abundant inhabitant of rice paddy soil ecosystems.</title>
        <authorList>
            <person name="van Passel M.W."/>
            <person name="Kant R."/>
            <person name="Palva A."/>
            <person name="Copeland A."/>
            <person name="Lucas S."/>
            <person name="Lapidus A."/>
            <person name="Glavina del Rio T."/>
            <person name="Pitluck S."/>
            <person name="Goltsman E."/>
            <person name="Clum A."/>
            <person name="Sun H."/>
            <person name="Schmutz J."/>
            <person name="Larimer F.W."/>
            <person name="Land M.L."/>
            <person name="Hauser L."/>
            <person name="Kyrpides N."/>
            <person name="Mikhailova N."/>
            <person name="Richardson P.P."/>
            <person name="Janssen P.H."/>
            <person name="de Vos W.M."/>
            <person name="Smidt H."/>
        </authorList>
    </citation>
    <scope>NUCLEOTIDE SEQUENCE [LARGE SCALE GENOMIC DNA]</scope>
    <source>
        <strain evidence="5">DSM 11246 / JCM 15787 / PB90-1</strain>
    </source>
</reference>
<evidence type="ECO:0000313" key="4">
    <source>
        <dbReference type="EMBL" id="ACB77246.1"/>
    </source>
</evidence>
<dbReference type="GO" id="GO:0033786">
    <property type="term" value="F:heptose-1-phosphate adenylyltransferase activity"/>
    <property type="evidence" value="ECO:0007669"/>
    <property type="project" value="TreeGrafter"/>
</dbReference>
<dbReference type="PANTHER" id="PTHR46969">
    <property type="entry name" value="BIFUNCTIONAL PROTEIN HLDE"/>
    <property type="match status" value="1"/>
</dbReference>
<name>B1ZZR0_OPITP</name>
<dbReference type="Gene3D" id="3.40.1190.20">
    <property type="match status" value="1"/>
</dbReference>
<dbReference type="STRING" id="452637.Oter_3972"/>
<evidence type="ECO:0000256" key="2">
    <source>
        <dbReference type="ARBA" id="ARBA00022777"/>
    </source>
</evidence>
<dbReference type="Proteomes" id="UP000007013">
    <property type="component" value="Chromosome"/>
</dbReference>
<dbReference type="InterPro" id="IPR011611">
    <property type="entry name" value="PfkB_dom"/>
</dbReference>
<evidence type="ECO:0000313" key="5">
    <source>
        <dbReference type="Proteomes" id="UP000007013"/>
    </source>
</evidence>
<protein>
    <submittedName>
        <fullName evidence="4">PfkB domain protein</fullName>
    </submittedName>
</protein>
<dbReference type="EMBL" id="CP001032">
    <property type="protein sequence ID" value="ACB77246.1"/>
    <property type="molecule type" value="Genomic_DNA"/>
</dbReference>
<dbReference type="AlphaFoldDB" id="B1ZZR0"/>
<dbReference type="eggNOG" id="COG2870">
    <property type="taxonomic scope" value="Bacteria"/>
</dbReference>
<dbReference type="OrthoDB" id="9802794at2"/>